<sequence length="240" mass="26965">MKLTIPLLALSVLFSTPLLAQNSWQIELNSYGGQVLGDFSESDQINTTNGFSEHSFSNDLTVKYYIGDLGLGIRFSSGLYSLDYEEYEESLAEFFNAENNAYRNRPNFGYFSLSSMFGISYRVGIAEKWSLEPSFFFGGMSLVVPGDDMVFQRGATTERFISETSVTEGLVLAPGIRANWQFHKNFGASVMLEYQYTSLEEVEIEGVIYDVNGIAEFELEKQLSPQAFQLGIGFYYNFGS</sequence>
<protein>
    <recommendedName>
        <fullName evidence="4">Porin family protein</fullName>
    </recommendedName>
</protein>
<feature type="chain" id="PRO_5027044494" description="Porin family protein" evidence="1">
    <location>
        <begin position="21"/>
        <end position="240"/>
    </location>
</feature>
<dbReference type="RefSeq" id="WP_151666343.1">
    <property type="nucleotide sequence ID" value="NZ_WBVO01000001.1"/>
</dbReference>
<keyword evidence="3" id="KW-1185">Reference proteome</keyword>
<name>A0A6N6RMH7_9FLAO</name>
<evidence type="ECO:0000313" key="2">
    <source>
        <dbReference type="EMBL" id="KAB2814765.1"/>
    </source>
</evidence>
<dbReference type="EMBL" id="WBVO01000001">
    <property type="protein sequence ID" value="KAB2814765.1"/>
    <property type="molecule type" value="Genomic_DNA"/>
</dbReference>
<proteinExistence type="predicted"/>
<gene>
    <name evidence="2" type="ORF">F8C67_03190</name>
</gene>
<keyword evidence="1" id="KW-0732">Signal</keyword>
<evidence type="ECO:0000313" key="3">
    <source>
        <dbReference type="Proteomes" id="UP000468650"/>
    </source>
</evidence>
<dbReference type="AlphaFoldDB" id="A0A6N6RMH7"/>
<feature type="signal peptide" evidence="1">
    <location>
        <begin position="1"/>
        <end position="20"/>
    </location>
</feature>
<reference evidence="2 3" key="1">
    <citation type="submission" date="2019-09" db="EMBL/GenBank/DDBJ databases">
        <title>Genomes of family Cryomorphaceae.</title>
        <authorList>
            <person name="Bowman J.P."/>
        </authorList>
    </citation>
    <scope>NUCLEOTIDE SEQUENCE [LARGE SCALE GENOMIC DNA]</scope>
    <source>
        <strain evidence="2 3">LMG 25704</strain>
    </source>
</reference>
<evidence type="ECO:0000256" key="1">
    <source>
        <dbReference type="SAM" id="SignalP"/>
    </source>
</evidence>
<accession>A0A6N6RMH7</accession>
<comment type="caution">
    <text evidence="2">The sequence shown here is derived from an EMBL/GenBank/DDBJ whole genome shotgun (WGS) entry which is preliminary data.</text>
</comment>
<dbReference type="Proteomes" id="UP000468650">
    <property type="component" value="Unassembled WGS sequence"/>
</dbReference>
<organism evidence="2 3">
    <name type="scientific">Phaeocystidibacter luteus</name>
    <dbReference type="NCBI Taxonomy" id="911197"/>
    <lineage>
        <taxon>Bacteria</taxon>
        <taxon>Pseudomonadati</taxon>
        <taxon>Bacteroidota</taxon>
        <taxon>Flavobacteriia</taxon>
        <taxon>Flavobacteriales</taxon>
        <taxon>Phaeocystidibacteraceae</taxon>
        <taxon>Phaeocystidibacter</taxon>
    </lineage>
</organism>
<evidence type="ECO:0008006" key="4">
    <source>
        <dbReference type="Google" id="ProtNLM"/>
    </source>
</evidence>